<dbReference type="InterPro" id="IPR021457">
    <property type="entry name" value="DUF3108"/>
</dbReference>
<sequence length="405" mass="42882">MSVKPRWAIPFKLAAMTIASFLARHRRVLVLCAATLALHYAAIDWVGGSLRAQTHRPSALAPSLMTAQLRLALPKRVAMPPAPEVQPLAAAPKPIARPKPTAREPVVAPVSADTGAATAQAAADAASVVAAAGDIALSAPAAAGGEQAGAAQAQTGTPPPAVAQGETPAAAVPQAAPRQGMRRYKVNLPPSAVFEMSVDRVDADGTKWTGAATMTWHTDGSRYRASVEAGISLLITRINLLVLRSEGEIDDYGIAPLTATEKRARRPETATHFNRDTGTISFSASERSFPLLVGAQDKATVPFQLGGIGRADVNQFGSDIDIQVGEEKEATVFRFQLVGEEEIETKMGKLVTWHLSRPPKPGTYSSTLDIWLAPGMNWYPVQIRNTEASGALTTQTVSTMKMTDK</sequence>
<dbReference type="Proteomes" id="UP000184339">
    <property type="component" value="Unassembled WGS sequence"/>
</dbReference>
<feature type="compositionally biased region" description="Low complexity" evidence="1">
    <location>
        <begin position="148"/>
        <end position="177"/>
    </location>
</feature>
<feature type="region of interest" description="Disordered" evidence="1">
    <location>
        <begin position="148"/>
        <end position="182"/>
    </location>
</feature>
<evidence type="ECO:0008006" key="4">
    <source>
        <dbReference type="Google" id="ProtNLM"/>
    </source>
</evidence>
<name>A0A1M7QWF0_9BURK</name>
<dbReference type="EMBL" id="FRCX01000008">
    <property type="protein sequence ID" value="SHN36357.1"/>
    <property type="molecule type" value="Genomic_DNA"/>
</dbReference>
<evidence type="ECO:0000256" key="1">
    <source>
        <dbReference type="SAM" id="MobiDB-lite"/>
    </source>
</evidence>
<reference evidence="3" key="1">
    <citation type="submission" date="2016-11" db="EMBL/GenBank/DDBJ databases">
        <authorList>
            <person name="Varghese N."/>
            <person name="Submissions S."/>
        </authorList>
    </citation>
    <scope>NUCLEOTIDE SEQUENCE [LARGE SCALE GENOMIC DNA]</scope>
    <source>
        <strain evidence="3">Sac-22</strain>
    </source>
</reference>
<proteinExistence type="predicted"/>
<dbReference type="AlphaFoldDB" id="A0A1M7QWF0"/>
<dbReference type="Pfam" id="PF11306">
    <property type="entry name" value="DUF3108"/>
    <property type="match status" value="1"/>
</dbReference>
<protein>
    <recommendedName>
        <fullName evidence="4">DUF3108 domain-containing protein</fullName>
    </recommendedName>
</protein>
<dbReference type="STRING" id="551987.SAMN05192549_108163"/>
<evidence type="ECO:0000313" key="2">
    <source>
        <dbReference type="EMBL" id="SHN36357.1"/>
    </source>
</evidence>
<keyword evidence="3" id="KW-1185">Reference proteome</keyword>
<accession>A0A1M7QWF0</accession>
<organism evidence="2 3">
    <name type="scientific">Duganella sacchari</name>
    <dbReference type="NCBI Taxonomy" id="551987"/>
    <lineage>
        <taxon>Bacteria</taxon>
        <taxon>Pseudomonadati</taxon>
        <taxon>Pseudomonadota</taxon>
        <taxon>Betaproteobacteria</taxon>
        <taxon>Burkholderiales</taxon>
        <taxon>Oxalobacteraceae</taxon>
        <taxon>Telluria group</taxon>
        <taxon>Duganella</taxon>
    </lineage>
</organism>
<gene>
    <name evidence="2" type="ORF">SAMN05192549_108163</name>
</gene>
<evidence type="ECO:0000313" key="3">
    <source>
        <dbReference type="Proteomes" id="UP000184339"/>
    </source>
</evidence>